<dbReference type="AlphaFoldDB" id="A0A521G0R9"/>
<dbReference type="Pfam" id="PF00702">
    <property type="entry name" value="Hydrolase"/>
    <property type="match status" value="1"/>
</dbReference>
<comment type="caution">
    <text evidence="1">The sequence shown here is derived from an EMBL/GenBank/DDBJ whole genome shotgun (WGS) entry which is preliminary data.</text>
</comment>
<keyword evidence="1" id="KW-0378">Hydrolase</keyword>
<evidence type="ECO:0000313" key="2">
    <source>
        <dbReference type="Proteomes" id="UP000316238"/>
    </source>
</evidence>
<accession>A0A521G0R9</accession>
<evidence type="ECO:0000313" key="1">
    <source>
        <dbReference type="EMBL" id="TAA74461.1"/>
    </source>
</evidence>
<gene>
    <name evidence="1" type="ORF">CDV28_12621</name>
</gene>
<dbReference type="EMBL" id="NQJD01000026">
    <property type="protein sequence ID" value="TAA74461.1"/>
    <property type="molecule type" value="Genomic_DNA"/>
</dbReference>
<organism evidence="1 2">
    <name type="scientific">Candidatus Electronema aureum</name>
    <dbReference type="NCBI Taxonomy" id="2005002"/>
    <lineage>
        <taxon>Bacteria</taxon>
        <taxon>Pseudomonadati</taxon>
        <taxon>Thermodesulfobacteriota</taxon>
        <taxon>Desulfobulbia</taxon>
        <taxon>Desulfobulbales</taxon>
        <taxon>Desulfobulbaceae</taxon>
        <taxon>Candidatus Electronema</taxon>
    </lineage>
</organism>
<protein>
    <submittedName>
        <fullName evidence="1">Hydrolase, HAD superfamily</fullName>
    </submittedName>
</protein>
<dbReference type="GO" id="GO:0016787">
    <property type="term" value="F:hydrolase activity"/>
    <property type="evidence" value="ECO:0007669"/>
    <property type="project" value="UniProtKB-KW"/>
</dbReference>
<reference evidence="1" key="1">
    <citation type="submission" date="2017-07" db="EMBL/GenBank/DDBJ databases">
        <title>The cable genome - Insights into the physiology and evolution of filamentous bacteria capable of sulfide oxidation via long distance electron transfer.</title>
        <authorList>
            <person name="Thorup C."/>
            <person name="Bjerg J.T."/>
            <person name="Schreiber L."/>
            <person name="Nielsen L.P."/>
            <person name="Kjeldsen K.U."/>
            <person name="Boesen T."/>
            <person name="Boggild A."/>
            <person name="Meysman F."/>
            <person name="Geelhoed J."/>
            <person name="Schramm A."/>
        </authorList>
    </citation>
    <scope>NUCLEOTIDE SEQUENCE [LARGE SCALE GENOMIC DNA]</scope>
    <source>
        <strain evidence="1">GS</strain>
    </source>
</reference>
<dbReference type="InterPro" id="IPR023214">
    <property type="entry name" value="HAD_sf"/>
</dbReference>
<sequence length="686" mass="78800">MKIRQFYSIDKLVRAGRALADTGIDTVTFDLFDTLLVRRIHDPDMVKPAVARYISNRAARLGLRKSWPYILKLRNTFEKEQRAATGQRFVDQEARYPDYMGRVIETVFGPQNDDTLLQEVTAYELSLENAVLVPRAELVAWLRELKAQGKRVLIVSDIYLPASHLERLVEHAGFLEQVDAVISSADSFLAKASGLAYPLLQERFGLDYSRWLHIGDNPISDGLRPTEQGIQALVLRDGKEKFRKSLLKRYCNYSLGQHFYRGRALQQIMLPLEAENLPRHPLYVKGFNVFAPLFSAFIQGVAEHCLRTGIKRLYFFSREGWLFEQLWREIAPRLYAGAELPQVSYLYVSRMALAPASCALAGLDREHADIVFLPAGNRDFRDVCRVFGLQAEPFLPYLAQHELTVETVLSPVHEGFIPENRIRLNEMLEEEEGFQEEVRRQTLAANQALQLYLEEQGFFAQPDVALVDIGWLGTIQRFLHRAVAHRPDAPRCHGLLFGASRGIAYPETPRNQVKGVLYDRDRFDLAASAMLANLDLFEEICRAPHPTLNAYRLADNAAGYELVFRRDDDAAAQAEQAHSEHFRPLQEGILAGAKQYGTANALLGFTFAELKSWLNYLLLTRLAFPKASEIEEIRHQQHLDDFHGQHQSKVRRDPNKLWQRSSFALRWRPFLRTELFFRQLRERLKH</sequence>
<dbReference type="CDD" id="cd01427">
    <property type="entry name" value="HAD_like"/>
    <property type="match status" value="1"/>
</dbReference>
<keyword evidence="2" id="KW-1185">Reference proteome</keyword>
<dbReference type="Gene3D" id="1.10.150.400">
    <property type="match status" value="1"/>
</dbReference>
<dbReference type="InterPro" id="IPR036412">
    <property type="entry name" value="HAD-like_sf"/>
</dbReference>
<dbReference type="SUPFAM" id="SSF56784">
    <property type="entry name" value="HAD-like"/>
    <property type="match status" value="1"/>
</dbReference>
<name>A0A521G0R9_9BACT</name>
<dbReference type="Proteomes" id="UP000316238">
    <property type="component" value="Unassembled WGS sequence"/>
</dbReference>
<dbReference type="Gene3D" id="3.40.50.1000">
    <property type="entry name" value="HAD superfamily/HAD-like"/>
    <property type="match status" value="1"/>
</dbReference>
<proteinExistence type="predicted"/>